<dbReference type="RefSeq" id="XP_029117472.1">
    <property type="nucleotide sequence ID" value="XM_029261639.1"/>
</dbReference>
<dbReference type="PANTHER" id="PTHR11721">
    <property type="entry name" value="60S RIBOSOMAL PROTEIN L27A"/>
    <property type="match status" value="1"/>
</dbReference>
<evidence type="ECO:0000313" key="4">
    <source>
        <dbReference type="Proteomes" id="UP000504607"/>
    </source>
</evidence>
<dbReference type="AlphaFoldDB" id="A0A8N4ETI5"/>
<evidence type="ECO:0000256" key="1">
    <source>
        <dbReference type="ARBA" id="ARBA00007320"/>
    </source>
</evidence>
<keyword evidence="2" id="KW-0689">Ribosomal protein</keyword>
<proteinExistence type="inferred from homology"/>
<dbReference type="OrthoDB" id="61900at2759"/>
<reference evidence="5" key="1">
    <citation type="submission" date="2025-08" db="UniProtKB">
        <authorList>
            <consortium name="RefSeq"/>
        </authorList>
    </citation>
    <scope>IDENTIFICATION</scope>
</reference>
<accession>A0A8N4ETI5</accession>
<protein>
    <submittedName>
        <fullName evidence="5">60S ribosomal protein L27a-2-like</fullName>
    </submittedName>
</protein>
<keyword evidence="3" id="KW-0687">Ribonucleoprotein</keyword>
<dbReference type="Proteomes" id="UP000504607">
    <property type="component" value="Unplaced"/>
</dbReference>
<gene>
    <name evidence="5" type="primary">LOC114913075</name>
</gene>
<dbReference type="SUPFAM" id="SSF52080">
    <property type="entry name" value="Ribosomal proteins L15p and L18e"/>
    <property type="match status" value="1"/>
</dbReference>
<organism evidence="4 5">
    <name type="scientific">Elaeis guineensis var. tenera</name>
    <name type="common">Oil palm</name>
    <dbReference type="NCBI Taxonomy" id="51953"/>
    <lineage>
        <taxon>Eukaryota</taxon>
        <taxon>Viridiplantae</taxon>
        <taxon>Streptophyta</taxon>
        <taxon>Embryophyta</taxon>
        <taxon>Tracheophyta</taxon>
        <taxon>Spermatophyta</taxon>
        <taxon>Magnoliopsida</taxon>
        <taxon>Liliopsida</taxon>
        <taxon>Arecaceae</taxon>
        <taxon>Arecoideae</taxon>
        <taxon>Cocoseae</taxon>
        <taxon>Elaeidinae</taxon>
        <taxon>Elaeis</taxon>
    </lineage>
</organism>
<dbReference type="InterPro" id="IPR036227">
    <property type="entry name" value="Ribosomal_uL15/eL18_sf"/>
</dbReference>
<dbReference type="PANTHER" id="PTHR11721:SF3">
    <property type="entry name" value="LARGE RIBOSOMAL SUBUNIT PROTEIN UL15"/>
    <property type="match status" value="1"/>
</dbReference>
<sequence>MQDKARGTTVAAMTTCFKKNRKHPGGRGNTGGMHHHRILSDKYHPEYFGKVGMRYFHHLRNKFYRLTVNVDRLRPLIPDDVKKSAVARGDNSAPSIGVTQFGYFKILERDARLPASLLNPCC</sequence>
<dbReference type="GO" id="GO:0003735">
    <property type="term" value="F:structural constituent of ribosome"/>
    <property type="evidence" value="ECO:0007669"/>
    <property type="project" value="TreeGrafter"/>
</dbReference>
<comment type="similarity">
    <text evidence="1">Belongs to the universal ribosomal protein uL15 family.</text>
</comment>
<name>A0A8N4ETI5_ELAGV</name>
<dbReference type="Gene3D" id="3.100.10.10">
    <property type="match status" value="1"/>
</dbReference>
<dbReference type="GO" id="GO:0022625">
    <property type="term" value="C:cytosolic large ribosomal subunit"/>
    <property type="evidence" value="ECO:0007669"/>
    <property type="project" value="TreeGrafter"/>
</dbReference>
<evidence type="ECO:0000256" key="3">
    <source>
        <dbReference type="ARBA" id="ARBA00023274"/>
    </source>
</evidence>
<keyword evidence="4" id="KW-1185">Reference proteome</keyword>
<evidence type="ECO:0000256" key="2">
    <source>
        <dbReference type="ARBA" id="ARBA00022980"/>
    </source>
</evidence>
<evidence type="ECO:0000313" key="5">
    <source>
        <dbReference type="RefSeq" id="XP_029117472.1"/>
    </source>
</evidence>